<dbReference type="InterPro" id="IPR006480">
    <property type="entry name" value="Phage_holin_4_1"/>
</dbReference>
<evidence type="ECO:0000256" key="5">
    <source>
        <dbReference type="ARBA" id="ARBA00023600"/>
    </source>
</evidence>
<evidence type="ECO:0000256" key="6">
    <source>
        <dbReference type="SAM" id="Phobius"/>
    </source>
</evidence>
<dbReference type="RefSeq" id="WP_307325605.1">
    <property type="nucleotide sequence ID" value="NZ_JAUSUG010000008.1"/>
</dbReference>
<comment type="similarity">
    <text evidence="5">Belongs to the bacteriophage holin family. Cp-1 holin subfamily.</text>
</comment>
<sequence length="145" mass="15999">MENILKYGAAAGTAIVSFLWGEWSLLLTVLVVLVFMDYASGLTAAWFEGKKNPDDKSKGLSSKVGMKGIVKKVFVFVVIAMANLVDYTLIETGIREEPIVFQAAIVFYIFNECISLLENIGRIGIPVPNQLKQAIQVLKGKEEKQ</sequence>
<comment type="subcellular location">
    <subcellularLocation>
        <location evidence="1">Membrane</location>
        <topology evidence="1">Multi-pass membrane protein</topology>
    </subcellularLocation>
</comment>
<proteinExistence type="inferred from homology"/>
<dbReference type="Pfam" id="PF05105">
    <property type="entry name" value="Phage_holin_4_1"/>
    <property type="match status" value="1"/>
</dbReference>
<organism evidence="7 8">
    <name type="scientific">Evansella vedderi</name>
    <dbReference type="NCBI Taxonomy" id="38282"/>
    <lineage>
        <taxon>Bacteria</taxon>
        <taxon>Bacillati</taxon>
        <taxon>Bacillota</taxon>
        <taxon>Bacilli</taxon>
        <taxon>Bacillales</taxon>
        <taxon>Bacillaceae</taxon>
        <taxon>Evansella</taxon>
    </lineage>
</organism>
<evidence type="ECO:0000256" key="3">
    <source>
        <dbReference type="ARBA" id="ARBA00022989"/>
    </source>
</evidence>
<evidence type="ECO:0000256" key="2">
    <source>
        <dbReference type="ARBA" id="ARBA00022692"/>
    </source>
</evidence>
<keyword evidence="8" id="KW-1185">Reference proteome</keyword>
<name>A0ABT9ZUM2_9BACI</name>
<reference evidence="7 8" key="1">
    <citation type="submission" date="2023-07" db="EMBL/GenBank/DDBJ databases">
        <title>Genomic Encyclopedia of Type Strains, Phase IV (KMG-IV): sequencing the most valuable type-strain genomes for metagenomic binning, comparative biology and taxonomic classification.</title>
        <authorList>
            <person name="Goeker M."/>
        </authorList>
    </citation>
    <scope>NUCLEOTIDE SEQUENCE [LARGE SCALE GENOMIC DNA]</scope>
    <source>
        <strain evidence="7 8">DSM 9768</strain>
    </source>
</reference>
<keyword evidence="3 6" id="KW-1133">Transmembrane helix</keyword>
<gene>
    <name evidence="7" type="ORF">J2S74_002321</name>
</gene>
<evidence type="ECO:0000256" key="1">
    <source>
        <dbReference type="ARBA" id="ARBA00004141"/>
    </source>
</evidence>
<evidence type="ECO:0000313" key="7">
    <source>
        <dbReference type="EMBL" id="MDQ0254939.1"/>
    </source>
</evidence>
<evidence type="ECO:0000256" key="4">
    <source>
        <dbReference type="ARBA" id="ARBA00023136"/>
    </source>
</evidence>
<dbReference type="Proteomes" id="UP001230005">
    <property type="component" value="Unassembled WGS sequence"/>
</dbReference>
<keyword evidence="2 6" id="KW-0812">Transmembrane</keyword>
<protein>
    <submittedName>
        <fullName evidence="7">Toxin secretion/phage lysis holin</fullName>
    </submittedName>
</protein>
<feature type="transmembrane region" description="Helical" evidence="6">
    <location>
        <begin position="23"/>
        <end position="47"/>
    </location>
</feature>
<dbReference type="NCBIfam" id="TIGR01593">
    <property type="entry name" value="holin_tox_secr"/>
    <property type="match status" value="1"/>
</dbReference>
<comment type="caution">
    <text evidence="7">The sequence shown here is derived from an EMBL/GenBank/DDBJ whole genome shotgun (WGS) entry which is preliminary data.</text>
</comment>
<feature type="transmembrane region" description="Helical" evidence="6">
    <location>
        <begin position="68"/>
        <end position="87"/>
    </location>
</feature>
<keyword evidence="4 6" id="KW-0472">Membrane</keyword>
<evidence type="ECO:0000313" key="8">
    <source>
        <dbReference type="Proteomes" id="UP001230005"/>
    </source>
</evidence>
<dbReference type="EMBL" id="JAUSUG010000008">
    <property type="protein sequence ID" value="MDQ0254939.1"/>
    <property type="molecule type" value="Genomic_DNA"/>
</dbReference>
<accession>A0ABT9ZUM2</accession>